<dbReference type="GO" id="GO:0033539">
    <property type="term" value="P:fatty acid beta-oxidation using acyl-CoA dehydrogenase"/>
    <property type="evidence" value="ECO:0007669"/>
    <property type="project" value="TreeGrafter"/>
</dbReference>
<comment type="subunit">
    <text evidence="3">Homodimer.</text>
</comment>
<comment type="caution">
    <text evidence="11">The sequence shown here is derived from an EMBL/GenBank/DDBJ whole genome shotgun (WGS) entry which is preliminary data.</text>
</comment>
<evidence type="ECO:0000313" key="12">
    <source>
        <dbReference type="Proteomes" id="UP000269301"/>
    </source>
</evidence>
<evidence type="ECO:0000259" key="8">
    <source>
        <dbReference type="Pfam" id="PF00441"/>
    </source>
</evidence>
<dbReference type="AlphaFoldDB" id="A0A495A8V5"/>
<feature type="domain" description="Acyl-CoA oxidase/dehydrogenase middle" evidence="9">
    <location>
        <begin position="132"/>
        <end position="231"/>
    </location>
</feature>
<dbReference type="RefSeq" id="WP_121203432.1">
    <property type="nucleotide sequence ID" value="NZ_RBZP01000002.1"/>
</dbReference>
<dbReference type="OrthoDB" id="9802447at2"/>
<dbReference type="InterPro" id="IPR036250">
    <property type="entry name" value="AcylCo_DH-like_C"/>
</dbReference>
<feature type="domain" description="Acyl-CoA dehydrogenase/oxidase C-terminal" evidence="8">
    <location>
        <begin position="245"/>
        <end position="393"/>
    </location>
</feature>
<dbReference type="InterPro" id="IPR006091">
    <property type="entry name" value="Acyl-CoA_Oxase/DH_mid-dom"/>
</dbReference>
<gene>
    <name evidence="11" type="ORF">D8M06_05735</name>
</gene>
<feature type="domain" description="Acyl-CoA dehydrogenase/oxidase N-terminal" evidence="10">
    <location>
        <begin position="9"/>
        <end position="128"/>
    </location>
</feature>
<dbReference type="Gene3D" id="1.10.540.10">
    <property type="entry name" value="Acyl-CoA dehydrogenase/oxidase, N-terminal domain"/>
    <property type="match status" value="1"/>
</dbReference>
<keyword evidence="5 7" id="KW-0274">FAD</keyword>
<dbReference type="InterPro" id="IPR050741">
    <property type="entry name" value="Acyl-CoA_dehydrogenase"/>
</dbReference>
<name>A0A495A8V5_9BACI</name>
<evidence type="ECO:0000256" key="7">
    <source>
        <dbReference type="RuleBase" id="RU362125"/>
    </source>
</evidence>
<dbReference type="PANTHER" id="PTHR48083:SF13">
    <property type="entry name" value="ACYL-COA DEHYDROGENASE FAMILY MEMBER 11"/>
    <property type="match status" value="1"/>
</dbReference>
<dbReference type="InterPro" id="IPR009075">
    <property type="entry name" value="AcylCo_DH/oxidase_C"/>
</dbReference>
<keyword evidence="12" id="KW-1185">Reference proteome</keyword>
<keyword evidence="4 7" id="KW-0285">Flavoprotein</keyword>
<proteinExistence type="inferred from homology"/>
<evidence type="ECO:0000256" key="5">
    <source>
        <dbReference type="ARBA" id="ARBA00022827"/>
    </source>
</evidence>
<dbReference type="InterPro" id="IPR009100">
    <property type="entry name" value="AcylCoA_DH/oxidase_NM_dom_sf"/>
</dbReference>
<dbReference type="Pfam" id="PF00441">
    <property type="entry name" value="Acyl-CoA_dh_1"/>
    <property type="match status" value="1"/>
</dbReference>
<dbReference type="GO" id="GO:0005737">
    <property type="term" value="C:cytoplasm"/>
    <property type="evidence" value="ECO:0007669"/>
    <property type="project" value="TreeGrafter"/>
</dbReference>
<dbReference type="PANTHER" id="PTHR48083">
    <property type="entry name" value="MEDIUM-CHAIN SPECIFIC ACYL-COA DEHYDROGENASE, MITOCHONDRIAL-RELATED"/>
    <property type="match status" value="1"/>
</dbReference>
<evidence type="ECO:0000259" key="9">
    <source>
        <dbReference type="Pfam" id="PF02770"/>
    </source>
</evidence>
<dbReference type="Gene3D" id="2.40.110.10">
    <property type="entry name" value="Butyryl-CoA Dehydrogenase, subunit A, domain 2"/>
    <property type="match status" value="1"/>
</dbReference>
<accession>A0A495A8V5</accession>
<dbReference type="Gene3D" id="1.20.140.10">
    <property type="entry name" value="Butyryl-CoA Dehydrogenase, subunit A, domain 3"/>
    <property type="match status" value="1"/>
</dbReference>
<sequence>MHYKLSDYAEDIKKRLKQFMKEFILPNEKKYEEQLNETNTRWTVPPIMEELKNEAKKQDLWNLFITKRYGGELSLVEYAQLCEIMGQSLLAPEVFNCSAPDTGNMEVLMEFGTSEQKKQWLDPLLEGKIRSCFSMTEPSVASSDATNIQGEMYRDGDEYVINARKWWSTGALYPNCKVAIVMVKSDTKAEKHRQQSMILVPLDTPGVEIKRFLPVFGYDDAPHGHAEIHYNNVRVPASNLIGEEGDGFKIAQARLGGGRIHHCMRAIGASERAVHLLIERASQRVAFGTKLADKAVIREAIAESRIEIEQGRQLVYLAAEKIDDEGAKAARKLIAMAKISAPRVALNVIDRAIQVFGGAGVSDDVPLAALWAYARTLRIVDGPDQVHLKDIAKLELRENMPMVTITK</sequence>
<comment type="similarity">
    <text evidence="2 7">Belongs to the acyl-CoA dehydrogenase family.</text>
</comment>
<organism evidence="11 12">
    <name type="scientific">Oceanobacillus halophilus</name>
    <dbReference type="NCBI Taxonomy" id="930130"/>
    <lineage>
        <taxon>Bacteria</taxon>
        <taxon>Bacillati</taxon>
        <taxon>Bacillota</taxon>
        <taxon>Bacilli</taxon>
        <taxon>Bacillales</taxon>
        <taxon>Bacillaceae</taxon>
        <taxon>Oceanobacillus</taxon>
    </lineage>
</organism>
<dbReference type="EMBL" id="RBZP01000002">
    <property type="protein sequence ID" value="RKQ35761.1"/>
    <property type="molecule type" value="Genomic_DNA"/>
</dbReference>
<evidence type="ECO:0000256" key="6">
    <source>
        <dbReference type="ARBA" id="ARBA00023002"/>
    </source>
</evidence>
<evidence type="ECO:0000256" key="1">
    <source>
        <dbReference type="ARBA" id="ARBA00001974"/>
    </source>
</evidence>
<dbReference type="SUPFAM" id="SSF47203">
    <property type="entry name" value="Acyl-CoA dehydrogenase C-terminal domain-like"/>
    <property type="match status" value="1"/>
</dbReference>
<dbReference type="FunFam" id="2.40.110.10:FF:000002">
    <property type="entry name" value="Acyl-CoA dehydrogenase fadE12"/>
    <property type="match status" value="1"/>
</dbReference>
<evidence type="ECO:0000256" key="2">
    <source>
        <dbReference type="ARBA" id="ARBA00009347"/>
    </source>
</evidence>
<dbReference type="GO" id="GO:0050660">
    <property type="term" value="F:flavin adenine dinucleotide binding"/>
    <property type="evidence" value="ECO:0007669"/>
    <property type="project" value="InterPro"/>
</dbReference>
<keyword evidence="6 7" id="KW-0560">Oxidoreductase</keyword>
<evidence type="ECO:0000256" key="3">
    <source>
        <dbReference type="ARBA" id="ARBA00011738"/>
    </source>
</evidence>
<dbReference type="Pfam" id="PF02771">
    <property type="entry name" value="Acyl-CoA_dh_N"/>
    <property type="match status" value="1"/>
</dbReference>
<dbReference type="GO" id="GO:0003995">
    <property type="term" value="F:acyl-CoA dehydrogenase activity"/>
    <property type="evidence" value="ECO:0007669"/>
    <property type="project" value="TreeGrafter"/>
</dbReference>
<evidence type="ECO:0000313" key="11">
    <source>
        <dbReference type="EMBL" id="RKQ35761.1"/>
    </source>
</evidence>
<dbReference type="Pfam" id="PF02770">
    <property type="entry name" value="Acyl-CoA_dh_M"/>
    <property type="match status" value="1"/>
</dbReference>
<evidence type="ECO:0000259" key="10">
    <source>
        <dbReference type="Pfam" id="PF02771"/>
    </source>
</evidence>
<reference evidence="11 12" key="1">
    <citation type="journal article" date="2016" name="Int. J. Syst. Evol. Microbiol.">
        <title>Oceanobacillus halophilus sp. nov., a novel moderately halophilic bacterium from a hypersaline lake.</title>
        <authorList>
            <person name="Amoozegar M.A."/>
            <person name="Bagheri M."/>
            <person name="Makhdoumi A."/>
            <person name="Nikou M.M."/>
            <person name="Fazeli S.A.S."/>
            <person name="Schumann P."/>
            <person name="Sproer C."/>
            <person name="Sanchez-Porro C."/>
            <person name="Ventosa A."/>
        </authorList>
    </citation>
    <scope>NUCLEOTIDE SEQUENCE [LARGE SCALE GENOMIC DNA]</scope>
    <source>
        <strain evidence="11 12">DSM 23996</strain>
    </source>
</reference>
<protein>
    <submittedName>
        <fullName evidence="11">Acyl-CoA dehydrogenase</fullName>
    </submittedName>
</protein>
<dbReference type="InterPro" id="IPR013786">
    <property type="entry name" value="AcylCoA_DH/ox_N"/>
</dbReference>
<evidence type="ECO:0000256" key="4">
    <source>
        <dbReference type="ARBA" id="ARBA00022630"/>
    </source>
</evidence>
<dbReference type="InterPro" id="IPR046373">
    <property type="entry name" value="Acyl-CoA_Oxase/DH_mid-dom_sf"/>
</dbReference>
<dbReference type="InterPro" id="IPR037069">
    <property type="entry name" value="AcylCoA_DH/ox_N_sf"/>
</dbReference>
<dbReference type="SUPFAM" id="SSF56645">
    <property type="entry name" value="Acyl-CoA dehydrogenase NM domain-like"/>
    <property type="match status" value="1"/>
</dbReference>
<comment type="cofactor">
    <cofactor evidence="1 7">
        <name>FAD</name>
        <dbReference type="ChEBI" id="CHEBI:57692"/>
    </cofactor>
</comment>
<dbReference type="Proteomes" id="UP000269301">
    <property type="component" value="Unassembled WGS sequence"/>
</dbReference>